<accession>A0A0N7KHI8</accession>
<dbReference type="PaxDb" id="39947-A0A0N7KHI8"/>
<dbReference type="AlphaFoldDB" id="A0A0N7KHI8"/>
<feature type="compositionally biased region" description="Low complexity" evidence="1">
    <location>
        <begin position="65"/>
        <end position="86"/>
    </location>
</feature>
<protein>
    <submittedName>
        <fullName evidence="3">Os03g0562400 protein</fullName>
    </submittedName>
</protein>
<feature type="compositionally biased region" description="Basic and acidic residues" evidence="1">
    <location>
        <begin position="108"/>
        <end position="131"/>
    </location>
</feature>
<feature type="chain" id="PRO_5006014765" evidence="2">
    <location>
        <begin position="20"/>
        <end position="131"/>
    </location>
</feature>
<gene>
    <name evidence="3" type="ordered locus">Os03g0562400</name>
    <name evidence="3" type="ORF">OSNPB_030562400</name>
</gene>
<keyword evidence="2" id="KW-0732">Signal</keyword>
<evidence type="ECO:0000313" key="4">
    <source>
        <dbReference type="Proteomes" id="UP000059680"/>
    </source>
</evidence>
<reference evidence="3 4" key="2">
    <citation type="journal article" date="2013" name="Plant Cell Physiol.">
        <title>Rice Annotation Project Database (RAP-DB): an integrative and interactive database for rice genomics.</title>
        <authorList>
            <person name="Sakai H."/>
            <person name="Lee S.S."/>
            <person name="Tanaka T."/>
            <person name="Numa H."/>
            <person name="Kim J."/>
            <person name="Kawahara Y."/>
            <person name="Wakimoto H."/>
            <person name="Yang C.C."/>
            <person name="Iwamoto M."/>
            <person name="Abe T."/>
            <person name="Yamada Y."/>
            <person name="Muto A."/>
            <person name="Inokuchi H."/>
            <person name="Ikemura T."/>
            <person name="Matsumoto T."/>
            <person name="Sasaki T."/>
            <person name="Itoh T."/>
        </authorList>
    </citation>
    <scope>NUCLEOTIDE SEQUENCE [LARGE SCALE GENOMIC DNA]</scope>
    <source>
        <strain evidence="4">cv. Nipponbare</strain>
    </source>
</reference>
<dbReference type="InParanoid" id="A0A0N7KHI8"/>
<dbReference type="Gramene" id="Os03t0562400-01">
    <property type="protein sequence ID" value="Os03t0562400-01"/>
    <property type="gene ID" value="Os03g0562400"/>
</dbReference>
<reference evidence="4" key="1">
    <citation type="journal article" date="2005" name="Nature">
        <title>The map-based sequence of the rice genome.</title>
        <authorList>
            <consortium name="International rice genome sequencing project (IRGSP)"/>
            <person name="Matsumoto T."/>
            <person name="Wu J."/>
            <person name="Kanamori H."/>
            <person name="Katayose Y."/>
            <person name="Fujisawa M."/>
            <person name="Namiki N."/>
            <person name="Mizuno H."/>
            <person name="Yamamoto K."/>
            <person name="Antonio B.A."/>
            <person name="Baba T."/>
            <person name="Sakata K."/>
            <person name="Nagamura Y."/>
            <person name="Aoki H."/>
            <person name="Arikawa K."/>
            <person name="Arita K."/>
            <person name="Bito T."/>
            <person name="Chiden Y."/>
            <person name="Fujitsuka N."/>
            <person name="Fukunaka R."/>
            <person name="Hamada M."/>
            <person name="Harada C."/>
            <person name="Hayashi A."/>
            <person name="Hijishita S."/>
            <person name="Honda M."/>
            <person name="Hosokawa S."/>
            <person name="Ichikawa Y."/>
            <person name="Idonuma A."/>
            <person name="Iijima M."/>
            <person name="Ikeda M."/>
            <person name="Ikeno M."/>
            <person name="Ito K."/>
            <person name="Ito S."/>
            <person name="Ito T."/>
            <person name="Ito Y."/>
            <person name="Ito Y."/>
            <person name="Iwabuchi A."/>
            <person name="Kamiya K."/>
            <person name="Karasawa W."/>
            <person name="Kurita K."/>
            <person name="Katagiri S."/>
            <person name="Kikuta A."/>
            <person name="Kobayashi H."/>
            <person name="Kobayashi N."/>
            <person name="Machita K."/>
            <person name="Maehara T."/>
            <person name="Masukawa M."/>
            <person name="Mizubayashi T."/>
            <person name="Mukai Y."/>
            <person name="Nagasaki H."/>
            <person name="Nagata Y."/>
            <person name="Naito S."/>
            <person name="Nakashima M."/>
            <person name="Nakama Y."/>
            <person name="Nakamichi Y."/>
            <person name="Nakamura M."/>
            <person name="Meguro A."/>
            <person name="Negishi M."/>
            <person name="Ohta I."/>
            <person name="Ohta T."/>
            <person name="Okamoto M."/>
            <person name="Ono N."/>
            <person name="Saji S."/>
            <person name="Sakaguchi M."/>
            <person name="Sakai K."/>
            <person name="Shibata M."/>
            <person name="Shimokawa T."/>
            <person name="Song J."/>
            <person name="Takazaki Y."/>
            <person name="Terasawa K."/>
            <person name="Tsugane M."/>
            <person name="Tsuji K."/>
            <person name="Ueda S."/>
            <person name="Waki K."/>
            <person name="Yamagata H."/>
            <person name="Yamamoto M."/>
            <person name="Yamamoto S."/>
            <person name="Yamane H."/>
            <person name="Yoshiki S."/>
            <person name="Yoshihara R."/>
            <person name="Yukawa K."/>
            <person name="Zhong H."/>
            <person name="Yano M."/>
            <person name="Yuan Q."/>
            <person name="Ouyang S."/>
            <person name="Liu J."/>
            <person name="Jones K.M."/>
            <person name="Gansberger K."/>
            <person name="Moffat K."/>
            <person name="Hill J."/>
            <person name="Bera J."/>
            <person name="Fadrosh D."/>
            <person name="Jin S."/>
            <person name="Johri S."/>
            <person name="Kim M."/>
            <person name="Overton L."/>
            <person name="Reardon M."/>
            <person name="Tsitrin T."/>
            <person name="Vuong H."/>
            <person name="Weaver B."/>
            <person name="Ciecko A."/>
            <person name="Tallon L."/>
            <person name="Jackson J."/>
            <person name="Pai G."/>
            <person name="Aken S.V."/>
            <person name="Utterback T."/>
            <person name="Reidmuller S."/>
            <person name="Feldblyum T."/>
            <person name="Hsiao J."/>
            <person name="Zismann V."/>
            <person name="Iobst S."/>
            <person name="de Vazeille A.R."/>
            <person name="Buell C.R."/>
            <person name="Ying K."/>
            <person name="Li Y."/>
            <person name="Lu T."/>
            <person name="Huang Y."/>
            <person name="Zhao Q."/>
            <person name="Feng Q."/>
            <person name="Zhang L."/>
            <person name="Zhu J."/>
            <person name="Weng Q."/>
            <person name="Mu J."/>
            <person name="Lu Y."/>
            <person name="Fan D."/>
            <person name="Liu Y."/>
            <person name="Guan J."/>
            <person name="Zhang Y."/>
            <person name="Yu S."/>
            <person name="Liu X."/>
            <person name="Zhang Y."/>
            <person name="Hong G."/>
            <person name="Han B."/>
            <person name="Choisne N."/>
            <person name="Demange N."/>
            <person name="Orjeda G."/>
            <person name="Samain S."/>
            <person name="Cattolico L."/>
            <person name="Pelletier E."/>
            <person name="Couloux A."/>
            <person name="Segurens B."/>
            <person name="Wincker P."/>
            <person name="D'Hont A."/>
            <person name="Scarpelli C."/>
            <person name="Weissenbach J."/>
            <person name="Salanoubat M."/>
            <person name="Quetier F."/>
            <person name="Yu Y."/>
            <person name="Kim H.R."/>
            <person name="Rambo T."/>
            <person name="Currie J."/>
            <person name="Collura K."/>
            <person name="Luo M."/>
            <person name="Yang T."/>
            <person name="Ammiraju J.S.S."/>
            <person name="Engler F."/>
            <person name="Soderlund C."/>
            <person name="Wing R.A."/>
            <person name="Palmer L.E."/>
            <person name="de la Bastide M."/>
            <person name="Spiegel L."/>
            <person name="Nascimento L."/>
            <person name="Zutavern T."/>
            <person name="O'Shaughnessy A."/>
            <person name="Dike S."/>
            <person name="Dedhia N."/>
            <person name="Preston R."/>
            <person name="Balija V."/>
            <person name="McCombie W.R."/>
            <person name="Chow T."/>
            <person name="Chen H."/>
            <person name="Chung M."/>
            <person name="Chen C."/>
            <person name="Shaw J."/>
            <person name="Wu H."/>
            <person name="Hsiao K."/>
            <person name="Chao Y."/>
            <person name="Chu M."/>
            <person name="Cheng C."/>
            <person name="Hour A."/>
            <person name="Lee P."/>
            <person name="Lin S."/>
            <person name="Lin Y."/>
            <person name="Liou J."/>
            <person name="Liu S."/>
            <person name="Hsing Y."/>
            <person name="Raghuvanshi S."/>
            <person name="Mohanty A."/>
            <person name="Bharti A.K."/>
            <person name="Gaur A."/>
            <person name="Gupta V."/>
            <person name="Kumar D."/>
            <person name="Ravi V."/>
            <person name="Vij S."/>
            <person name="Kapur A."/>
            <person name="Khurana P."/>
            <person name="Khurana P."/>
            <person name="Khurana J.P."/>
            <person name="Tyagi A.K."/>
            <person name="Gaikwad K."/>
            <person name="Singh A."/>
            <person name="Dalal V."/>
            <person name="Srivastava S."/>
            <person name="Dixit A."/>
            <person name="Pal A.K."/>
            <person name="Ghazi I.A."/>
            <person name="Yadav M."/>
            <person name="Pandit A."/>
            <person name="Bhargava A."/>
            <person name="Sureshbabu K."/>
            <person name="Batra K."/>
            <person name="Sharma T.R."/>
            <person name="Mohapatra T."/>
            <person name="Singh N.K."/>
            <person name="Messing J."/>
            <person name="Nelson A.B."/>
            <person name="Fuks G."/>
            <person name="Kavchok S."/>
            <person name="Keizer G."/>
            <person name="Linton E."/>
            <person name="Llaca V."/>
            <person name="Song R."/>
            <person name="Tanyolac B."/>
            <person name="Young S."/>
            <person name="Ho-Il K."/>
            <person name="Hahn J.H."/>
            <person name="Sangsakoo G."/>
            <person name="Vanavichit A."/>
            <person name="de Mattos Luiz.A.T."/>
            <person name="Zimmer P.D."/>
            <person name="Malone G."/>
            <person name="Dellagostin O."/>
            <person name="de Oliveira A.C."/>
            <person name="Bevan M."/>
            <person name="Bancroft I."/>
            <person name="Minx P."/>
            <person name="Cordum H."/>
            <person name="Wilson R."/>
            <person name="Cheng Z."/>
            <person name="Jin W."/>
            <person name="Jiang J."/>
            <person name="Leong S.A."/>
            <person name="Iwama H."/>
            <person name="Gojobori T."/>
            <person name="Itoh T."/>
            <person name="Niimura Y."/>
            <person name="Fujii Y."/>
            <person name="Habara T."/>
            <person name="Sakai H."/>
            <person name="Sato Y."/>
            <person name="Wilson G."/>
            <person name="Kumar K."/>
            <person name="McCouch S."/>
            <person name="Juretic N."/>
            <person name="Hoen D."/>
            <person name="Wright S."/>
            <person name="Bruskiewich R."/>
            <person name="Bureau T."/>
            <person name="Miyao A."/>
            <person name="Hirochika H."/>
            <person name="Nishikawa T."/>
            <person name="Kadowaki K."/>
            <person name="Sugiura M."/>
            <person name="Burr B."/>
            <person name="Sasaki T."/>
        </authorList>
    </citation>
    <scope>NUCLEOTIDE SEQUENCE [LARGE SCALE GENOMIC DNA]</scope>
    <source>
        <strain evidence="4">cv. Nipponbare</strain>
    </source>
</reference>
<keyword evidence="4" id="KW-1185">Reference proteome</keyword>
<feature type="signal peptide" evidence="2">
    <location>
        <begin position="1"/>
        <end position="19"/>
    </location>
</feature>
<sequence>MTWLLFLPQGCLLPVGLDGIWSLLQSNLAPGKSASYSSLSGQFRRKNWTATSASPVSTLDRRRSSSTTTSATTTTTATSTTSTKATKTTTCLSSLAFSWLITRRHNSAKPEKQKNNAHDKKLSVADWRRSD</sequence>
<dbReference type="Proteomes" id="UP000059680">
    <property type="component" value="Chromosome 3"/>
</dbReference>
<name>A0A0N7KHI8_ORYSJ</name>
<evidence type="ECO:0000256" key="2">
    <source>
        <dbReference type="SAM" id="SignalP"/>
    </source>
</evidence>
<feature type="region of interest" description="Disordered" evidence="1">
    <location>
        <begin position="106"/>
        <end position="131"/>
    </location>
</feature>
<evidence type="ECO:0000313" key="3">
    <source>
        <dbReference type="EMBL" id="BAS84937.1"/>
    </source>
</evidence>
<reference evidence="3 4" key="3">
    <citation type="journal article" date="2013" name="Rice">
        <title>Improvement of the Oryza sativa Nipponbare reference genome using next generation sequence and optical map data.</title>
        <authorList>
            <person name="Kawahara Y."/>
            <person name="de la Bastide M."/>
            <person name="Hamilton J.P."/>
            <person name="Kanamori H."/>
            <person name="McCombie W.R."/>
            <person name="Ouyang S."/>
            <person name="Schwartz D.C."/>
            <person name="Tanaka T."/>
            <person name="Wu J."/>
            <person name="Zhou S."/>
            <person name="Childs K.L."/>
            <person name="Davidson R.M."/>
            <person name="Lin H."/>
            <person name="Quesada-Ocampo L."/>
            <person name="Vaillancourt B."/>
            <person name="Sakai H."/>
            <person name="Lee S.S."/>
            <person name="Kim J."/>
            <person name="Numa H."/>
            <person name="Itoh T."/>
            <person name="Buell C.R."/>
            <person name="Matsumoto T."/>
        </authorList>
    </citation>
    <scope>NUCLEOTIDE SEQUENCE [LARGE SCALE GENOMIC DNA]</scope>
    <source>
        <strain evidence="4">cv. Nipponbare</strain>
    </source>
</reference>
<feature type="region of interest" description="Disordered" evidence="1">
    <location>
        <begin position="50"/>
        <end position="86"/>
    </location>
</feature>
<organism evidence="3 4">
    <name type="scientific">Oryza sativa subsp. japonica</name>
    <name type="common">Rice</name>
    <dbReference type="NCBI Taxonomy" id="39947"/>
    <lineage>
        <taxon>Eukaryota</taxon>
        <taxon>Viridiplantae</taxon>
        <taxon>Streptophyta</taxon>
        <taxon>Embryophyta</taxon>
        <taxon>Tracheophyta</taxon>
        <taxon>Spermatophyta</taxon>
        <taxon>Magnoliopsida</taxon>
        <taxon>Liliopsida</taxon>
        <taxon>Poales</taxon>
        <taxon>Poaceae</taxon>
        <taxon>BOP clade</taxon>
        <taxon>Oryzoideae</taxon>
        <taxon>Oryzeae</taxon>
        <taxon>Oryzinae</taxon>
        <taxon>Oryza</taxon>
        <taxon>Oryza sativa</taxon>
    </lineage>
</organism>
<evidence type="ECO:0000256" key="1">
    <source>
        <dbReference type="SAM" id="MobiDB-lite"/>
    </source>
</evidence>
<dbReference type="SMR" id="A0A0N7KHI8"/>
<dbReference type="EMBL" id="AP014959">
    <property type="protein sequence ID" value="BAS84937.1"/>
    <property type="molecule type" value="Genomic_DNA"/>
</dbReference>
<proteinExistence type="predicted"/>